<proteinExistence type="predicted"/>
<evidence type="ECO:0000313" key="2">
    <source>
        <dbReference type="Proteomes" id="UP001153636"/>
    </source>
</evidence>
<accession>A0A9P0GDU3</accession>
<sequence length="146" mass="17355">MPPTDKRGKHSNRPLKLSDDTRNKIKEHISSFKEDNQHIFKKWTEHLNKFYKKLFNSTNKEFEVSKEHPRLIKYRDTYNGTWFSAVVMDRKPIIFKNLERNSQFLLTEISYAGPIPISAEKFANLQSLKKFCRKAAQDYFCSLVHN</sequence>
<evidence type="ECO:0000313" key="1">
    <source>
        <dbReference type="EMBL" id="CAH1105832.1"/>
    </source>
</evidence>
<dbReference type="EMBL" id="OV651814">
    <property type="protein sequence ID" value="CAH1105832.1"/>
    <property type="molecule type" value="Genomic_DNA"/>
</dbReference>
<reference evidence="1" key="1">
    <citation type="submission" date="2022-01" db="EMBL/GenBank/DDBJ databases">
        <authorList>
            <person name="King R."/>
        </authorList>
    </citation>
    <scope>NUCLEOTIDE SEQUENCE</scope>
</reference>
<protein>
    <submittedName>
        <fullName evidence="1">Uncharacterized protein</fullName>
    </submittedName>
</protein>
<name>A0A9P0GDU3_9CUCU</name>
<organism evidence="1 2">
    <name type="scientific">Psylliodes chrysocephalus</name>
    <dbReference type="NCBI Taxonomy" id="3402493"/>
    <lineage>
        <taxon>Eukaryota</taxon>
        <taxon>Metazoa</taxon>
        <taxon>Ecdysozoa</taxon>
        <taxon>Arthropoda</taxon>
        <taxon>Hexapoda</taxon>
        <taxon>Insecta</taxon>
        <taxon>Pterygota</taxon>
        <taxon>Neoptera</taxon>
        <taxon>Endopterygota</taxon>
        <taxon>Coleoptera</taxon>
        <taxon>Polyphaga</taxon>
        <taxon>Cucujiformia</taxon>
        <taxon>Chrysomeloidea</taxon>
        <taxon>Chrysomelidae</taxon>
        <taxon>Galerucinae</taxon>
        <taxon>Alticini</taxon>
        <taxon>Psylliodes</taxon>
    </lineage>
</organism>
<gene>
    <name evidence="1" type="ORF">PSYICH_LOCUS7457</name>
</gene>
<dbReference type="Proteomes" id="UP001153636">
    <property type="component" value="Chromosome 2"/>
</dbReference>
<dbReference type="OrthoDB" id="6755725at2759"/>
<keyword evidence="2" id="KW-1185">Reference proteome</keyword>
<dbReference type="AlphaFoldDB" id="A0A9P0GDU3"/>